<dbReference type="Gene3D" id="3.90.550.10">
    <property type="entry name" value="Spore Coat Polysaccharide Biosynthesis Protein SpsA, Chain A"/>
    <property type="match status" value="1"/>
</dbReference>
<dbReference type="Proteomes" id="UP000319483">
    <property type="component" value="Unassembled WGS sequence"/>
</dbReference>
<dbReference type="Pfam" id="PF01501">
    <property type="entry name" value="Glyco_transf_8"/>
    <property type="match status" value="1"/>
</dbReference>
<dbReference type="SUPFAM" id="SSF53448">
    <property type="entry name" value="Nucleotide-diphospho-sugar transferases"/>
    <property type="match status" value="1"/>
</dbReference>
<evidence type="ECO:0000313" key="1">
    <source>
        <dbReference type="EMBL" id="TSJ92826.1"/>
    </source>
</evidence>
<sequence length="159" mass="19059">MNVGFLGFNNKIYTEQNFFEKLSEYYQLIKRESPNAKLLEQIAFALVIESTKGKFKKIPETYNHRVLSTRESDDNFEFDTKNIHFITKFKPWKKLEKNIIKWAIFNNGSHIYLYRNLWLDYASKIEGFEIFCMEKPLTVKQLVGMEMHVVRCFNEKLTH</sequence>
<protein>
    <submittedName>
        <fullName evidence="1">Uncharacterized protein</fullName>
    </submittedName>
</protein>
<reference evidence="1 2" key="1">
    <citation type="submission" date="2019-07" db="EMBL/GenBank/DDBJ databases">
        <title>Gilliamella genomes.</title>
        <authorList>
            <person name="Zheng H."/>
        </authorList>
    </citation>
    <scope>NUCLEOTIDE SEQUENCE [LARGE SCALE GENOMIC DNA]</scope>
    <source>
        <strain evidence="1 2">W8127</strain>
    </source>
</reference>
<proteinExistence type="predicted"/>
<dbReference type="InterPro" id="IPR029044">
    <property type="entry name" value="Nucleotide-diphossugar_trans"/>
</dbReference>
<dbReference type="EMBL" id="VMHM01000021">
    <property type="protein sequence ID" value="TSJ92826.1"/>
    <property type="molecule type" value="Genomic_DNA"/>
</dbReference>
<dbReference type="GO" id="GO:0016757">
    <property type="term" value="F:glycosyltransferase activity"/>
    <property type="evidence" value="ECO:0007669"/>
    <property type="project" value="InterPro"/>
</dbReference>
<gene>
    <name evidence="1" type="ORF">FPQ15_13420</name>
</gene>
<evidence type="ECO:0000313" key="2">
    <source>
        <dbReference type="Proteomes" id="UP000319483"/>
    </source>
</evidence>
<accession>A0A556RVA9</accession>
<dbReference type="AlphaFoldDB" id="A0A556RVA9"/>
<organism evidence="1 2">
    <name type="scientific">Gilliamella apicola</name>
    <dbReference type="NCBI Taxonomy" id="1196095"/>
    <lineage>
        <taxon>Bacteria</taxon>
        <taxon>Pseudomonadati</taxon>
        <taxon>Pseudomonadota</taxon>
        <taxon>Gammaproteobacteria</taxon>
        <taxon>Orbales</taxon>
        <taxon>Orbaceae</taxon>
        <taxon>Gilliamella</taxon>
    </lineage>
</organism>
<comment type="caution">
    <text evidence="1">The sequence shown here is derived from an EMBL/GenBank/DDBJ whole genome shotgun (WGS) entry which is preliminary data.</text>
</comment>
<dbReference type="InterPro" id="IPR002495">
    <property type="entry name" value="Glyco_trans_8"/>
</dbReference>
<name>A0A556RVA9_9GAMM</name>